<dbReference type="SMART" id="SM00304">
    <property type="entry name" value="HAMP"/>
    <property type="match status" value="1"/>
</dbReference>
<protein>
    <submittedName>
        <fullName evidence="10">Methyl-accepting chemotaxis sensory transducer with Cache sensor</fullName>
    </submittedName>
</protein>
<evidence type="ECO:0000256" key="2">
    <source>
        <dbReference type="ARBA" id="ARBA00023224"/>
    </source>
</evidence>
<evidence type="ECO:0000256" key="3">
    <source>
        <dbReference type="ARBA" id="ARBA00029447"/>
    </source>
</evidence>
<keyword evidence="7" id="KW-1133">Transmembrane helix</keyword>
<dbReference type="CDD" id="cd12913">
    <property type="entry name" value="PDC1_MCP_like"/>
    <property type="match status" value="1"/>
</dbReference>
<feature type="transmembrane region" description="Helical" evidence="7">
    <location>
        <begin position="316"/>
        <end position="338"/>
    </location>
</feature>
<dbReference type="AlphaFoldDB" id="A0A8G2CAA1"/>
<dbReference type="EMBL" id="FQZR01000004">
    <property type="protein sequence ID" value="SHJ28124.1"/>
    <property type="molecule type" value="Genomic_DNA"/>
</dbReference>
<keyword evidence="5" id="KW-0175">Coiled coil</keyword>
<dbReference type="RefSeq" id="WP_020000123.1">
    <property type="nucleotide sequence ID" value="NZ_CP192217.1"/>
</dbReference>
<gene>
    <name evidence="10" type="ORF">SAMN05660830_02057</name>
</gene>
<proteinExistence type="inferred from homology"/>
<dbReference type="InterPro" id="IPR004089">
    <property type="entry name" value="MCPsignal_dom"/>
</dbReference>
<name>A0A8G2CAA1_9BACT</name>
<dbReference type="PROSITE" id="PS50885">
    <property type="entry name" value="HAMP"/>
    <property type="match status" value="1"/>
</dbReference>
<dbReference type="PANTHER" id="PTHR32089:SF112">
    <property type="entry name" value="LYSOZYME-LIKE PROTEIN-RELATED"/>
    <property type="match status" value="1"/>
</dbReference>
<evidence type="ECO:0000256" key="4">
    <source>
        <dbReference type="PROSITE-ProRule" id="PRU00284"/>
    </source>
</evidence>
<dbReference type="CDD" id="cd06225">
    <property type="entry name" value="HAMP"/>
    <property type="match status" value="1"/>
</dbReference>
<dbReference type="PANTHER" id="PTHR32089">
    <property type="entry name" value="METHYL-ACCEPTING CHEMOTAXIS PROTEIN MCPB"/>
    <property type="match status" value="1"/>
</dbReference>
<dbReference type="GO" id="GO:0006935">
    <property type="term" value="P:chemotaxis"/>
    <property type="evidence" value="ECO:0007669"/>
    <property type="project" value="UniProtKB-ARBA"/>
</dbReference>
<dbReference type="Gene3D" id="1.10.287.950">
    <property type="entry name" value="Methyl-accepting chemotaxis protein"/>
    <property type="match status" value="1"/>
</dbReference>
<evidence type="ECO:0000313" key="11">
    <source>
        <dbReference type="Proteomes" id="UP000184001"/>
    </source>
</evidence>
<evidence type="ECO:0000256" key="6">
    <source>
        <dbReference type="SAM" id="MobiDB-lite"/>
    </source>
</evidence>
<dbReference type="SMART" id="SM00283">
    <property type="entry name" value="MA"/>
    <property type="match status" value="1"/>
</dbReference>
<sequence>MKFKSLKVKLLLIISCCSIVFIGALLAVSINFTRTAAIETARVMTQDAAEKQASLVKREFDEGFATARTLANTVEGIKAFSDRPDRDHLSAIMKQIALKQNRLYGVWMATESMKFDGRDSQYTDDGKFSSPDGRFVPYWSKPDGTMTLAPCSTLNGTWYTYSRDTREESATVVTEYTSNSGLKFSVSSLSVPVIVDNNVIGVVGVDLSADFLTGIVNNISAFNGNCTMSLIASDGTIQAATRLPELFGKSFASSVQGGAPLLQKAMHGEISVSETAEELRVLVPVTLGNAKKNWVVSLAVPMDIVLANANEITNTLIITGVAGILIALAGIFYLVGLISRPIIETSSVISKIAEGDLTVRCHPKGQDEIAEMQNAVNSMASTLQKNMEEIDENMKEVQLRSEEAERATAKAEQAQEEAAKAHRNGQLAAAGQLEVLVDNLTNVSSELDTQVRTTSEGVEQQNSRNSETATAMEEMNSTILEVARNASEAATSVEAVYHEAQSGLEVVGESVSTIQNVYSLSEHLKDEMGKLGGQVESISDILNVISDIADQTNLLALNAAIEAARAGDAGRGFAVVADEVRKLAENTMDATSRVGNAIQTIQSGTHQNIEAMTNTANAVENATKLVTESGDAFGRIVAKVTPATDQVRAIATAAEQQSAASEEITQAIEDINHISTITAEKMQEAELSVNTLSDVSDSLKNMMHSLQKG</sequence>
<keyword evidence="7" id="KW-0812">Transmembrane</keyword>
<evidence type="ECO:0000259" key="8">
    <source>
        <dbReference type="PROSITE" id="PS50111"/>
    </source>
</evidence>
<feature type="region of interest" description="Disordered" evidence="6">
    <location>
        <begin position="450"/>
        <end position="469"/>
    </location>
</feature>
<comment type="similarity">
    <text evidence="3">Belongs to the methyl-accepting chemotaxis (MCP) protein family.</text>
</comment>
<keyword evidence="7" id="KW-0472">Membrane</keyword>
<dbReference type="Gene3D" id="3.30.450.20">
    <property type="entry name" value="PAS domain"/>
    <property type="match status" value="2"/>
</dbReference>
<feature type="domain" description="HAMP" evidence="9">
    <location>
        <begin position="336"/>
        <end position="388"/>
    </location>
</feature>
<dbReference type="FunFam" id="1.10.287.950:FF:000001">
    <property type="entry name" value="Methyl-accepting chemotaxis sensory transducer"/>
    <property type="match status" value="1"/>
</dbReference>
<dbReference type="GO" id="GO:0007165">
    <property type="term" value="P:signal transduction"/>
    <property type="evidence" value="ECO:0007669"/>
    <property type="project" value="UniProtKB-KW"/>
</dbReference>
<dbReference type="CDD" id="cd11386">
    <property type="entry name" value="MCP_signal"/>
    <property type="match status" value="1"/>
</dbReference>
<dbReference type="Pfam" id="PF00672">
    <property type="entry name" value="HAMP"/>
    <property type="match status" value="1"/>
</dbReference>
<reference evidence="10 11" key="1">
    <citation type="submission" date="2016-11" db="EMBL/GenBank/DDBJ databases">
        <authorList>
            <person name="Varghese N."/>
            <person name="Submissions S."/>
        </authorList>
    </citation>
    <scope>NUCLEOTIDE SEQUENCE [LARGE SCALE GENOMIC DNA]</scope>
    <source>
        <strain evidence="10 11">DSM 17919</strain>
    </source>
</reference>
<evidence type="ECO:0000259" key="9">
    <source>
        <dbReference type="PROSITE" id="PS50885"/>
    </source>
</evidence>
<evidence type="ECO:0000256" key="1">
    <source>
        <dbReference type="ARBA" id="ARBA00004370"/>
    </source>
</evidence>
<dbReference type="PROSITE" id="PS50111">
    <property type="entry name" value="CHEMOTAXIS_TRANSDUC_2"/>
    <property type="match status" value="1"/>
</dbReference>
<evidence type="ECO:0000313" key="10">
    <source>
        <dbReference type="EMBL" id="SHJ28124.1"/>
    </source>
</evidence>
<organism evidence="10 11">
    <name type="scientific">Halodesulfovibrio aestuarii</name>
    <dbReference type="NCBI Taxonomy" id="126333"/>
    <lineage>
        <taxon>Bacteria</taxon>
        <taxon>Pseudomonadati</taxon>
        <taxon>Thermodesulfobacteriota</taxon>
        <taxon>Desulfovibrionia</taxon>
        <taxon>Desulfovibrionales</taxon>
        <taxon>Desulfovibrionaceae</taxon>
        <taxon>Halodesulfovibrio</taxon>
    </lineage>
</organism>
<dbReference type="SUPFAM" id="SSF58104">
    <property type="entry name" value="Methyl-accepting chemotaxis protein (MCP) signaling domain"/>
    <property type="match status" value="1"/>
</dbReference>
<accession>A0A8G2CAA1</accession>
<comment type="caution">
    <text evidence="10">The sequence shown here is derived from an EMBL/GenBank/DDBJ whole genome shotgun (WGS) entry which is preliminary data.</text>
</comment>
<dbReference type="GO" id="GO:0016020">
    <property type="term" value="C:membrane"/>
    <property type="evidence" value="ECO:0007669"/>
    <property type="project" value="UniProtKB-SubCell"/>
</dbReference>
<dbReference type="Proteomes" id="UP000184001">
    <property type="component" value="Unassembled WGS sequence"/>
</dbReference>
<dbReference type="InterPro" id="IPR003660">
    <property type="entry name" value="HAMP_dom"/>
</dbReference>
<dbReference type="Gene3D" id="6.10.340.10">
    <property type="match status" value="1"/>
</dbReference>
<evidence type="ECO:0000256" key="7">
    <source>
        <dbReference type="SAM" id="Phobius"/>
    </source>
</evidence>
<dbReference type="Pfam" id="PF00015">
    <property type="entry name" value="MCPsignal"/>
    <property type="match status" value="1"/>
</dbReference>
<feature type="coiled-coil region" evidence="5">
    <location>
        <begin position="380"/>
        <end position="424"/>
    </location>
</feature>
<comment type="subcellular location">
    <subcellularLocation>
        <location evidence="1">Membrane</location>
    </subcellularLocation>
</comment>
<evidence type="ECO:0000256" key="5">
    <source>
        <dbReference type="SAM" id="Coils"/>
    </source>
</evidence>
<feature type="domain" description="Methyl-accepting transducer" evidence="8">
    <location>
        <begin position="436"/>
        <end position="672"/>
    </location>
</feature>
<keyword evidence="2 4" id="KW-0807">Transducer</keyword>